<evidence type="ECO:0000259" key="2">
    <source>
        <dbReference type="Pfam" id="PF07786"/>
    </source>
</evidence>
<feature type="transmembrane region" description="Helical" evidence="1">
    <location>
        <begin position="345"/>
        <end position="364"/>
    </location>
</feature>
<name>A0A6L8MKM0_9BURK</name>
<feature type="transmembrane region" description="Helical" evidence="1">
    <location>
        <begin position="145"/>
        <end position="165"/>
    </location>
</feature>
<keyword evidence="1" id="KW-0812">Transmembrane</keyword>
<proteinExistence type="predicted"/>
<reference evidence="3 4" key="1">
    <citation type="submission" date="2019-12" db="EMBL/GenBank/DDBJ databases">
        <title>Novel species isolated from a subtropical stream in China.</title>
        <authorList>
            <person name="Lu H."/>
        </authorList>
    </citation>
    <scope>NUCLEOTIDE SEQUENCE [LARGE SCALE GENOMIC DNA]</scope>
    <source>
        <strain evidence="3 4">FT50W</strain>
    </source>
</reference>
<feature type="transmembrane region" description="Helical" evidence="1">
    <location>
        <begin position="91"/>
        <end position="112"/>
    </location>
</feature>
<feature type="transmembrane region" description="Helical" evidence="1">
    <location>
        <begin position="313"/>
        <end position="333"/>
    </location>
</feature>
<gene>
    <name evidence="3" type="ORF">GTP44_03350</name>
</gene>
<dbReference type="InterPro" id="IPR012429">
    <property type="entry name" value="HGSNAT_cat"/>
</dbReference>
<comment type="caution">
    <text evidence="3">The sequence shown here is derived from an EMBL/GenBank/DDBJ whole genome shotgun (WGS) entry which is preliminary data.</text>
</comment>
<evidence type="ECO:0000256" key="1">
    <source>
        <dbReference type="SAM" id="Phobius"/>
    </source>
</evidence>
<evidence type="ECO:0000313" key="4">
    <source>
        <dbReference type="Proteomes" id="UP000474565"/>
    </source>
</evidence>
<feature type="transmembrane region" description="Helical" evidence="1">
    <location>
        <begin position="197"/>
        <end position="214"/>
    </location>
</feature>
<protein>
    <submittedName>
        <fullName evidence="3">DUF1624 domain-containing protein</fullName>
    </submittedName>
</protein>
<keyword evidence="1" id="KW-0472">Membrane</keyword>
<feature type="transmembrane region" description="Helical" evidence="1">
    <location>
        <begin position="58"/>
        <end position="79"/>
    </location>
</feature>
<keyword evidence="1" id="KW-1133">Transmembrane helix</keyword>
<dbReference type="RefSeq" id="WP_161018317.1">
    <property type="nucleotide sequence ID" value="NZ_WWCP01000002.1"/>
</dbReference>
<dbReference type="PANTHER" id="PTHR40407:SF1">
    <property type="entry name" value="HEPARAN-ALPHA-GLUCOSAMINIDE N-ACETYLTRANSFERASE CATALYTIC DOMAIN-CONTAINING PROTEIN"/>
    <property type="match status" value="1"/>
</dbReference>
<dbReference type="EMBL" id="WWCP01000002">
    <property type="protein sequence ID" value="MYM80995.1"/>
    <property type="molecule type" value="Genomic_DNA"/>
</dbReference>
<sequence length="382" mass="43009">MSVVSARGARVASIDVMRGLVMMIMMLDHVRESFFMRFPVNDPMNLAETEPGLFFGRVLAHFCAPVFVFLTGLSAWLYAHPSSGPRSPAGFLFKRGLFLIVLEICVVGVAWAGQIPPAITYLQVIWAIGMSMIVLSVLHRLPRGVLIAFGLLVVFGHNLLTPISFQPGEFGYNAWTILHDRGFLDVEGLKIRSSYPLLPWFGVIALGYAIGPWYASATAPEQRRKLLLRTGVIALALLAVLRGFNIYGETLPWQRGADALHTVMSFLNVTKYPPSLAFLLLTLGVCLLLLAWLERHDNWFLRASATFGGAPMFYYLLHLYVLLGLKTAALAWFGPNYGQHYEFDHVWQLWVMSAVLVPLLYWPCRAFGDFKRRTSMAWVRYF</sequence>
<feature type="transmembrane region" description="Helical" evidence="1">
    <location>
        <begin position="275"/>
        <end position="293"/>
    </location>
</feature>
<organism evidence="3 4">
    <name type="scientific">Duganella lactea</name>
    <dbReference type="NCBI Taxonomy" id="2692173"/>
    <lineage>
        <taxon>Bacteria</taxon>
        <taxon>Pseudomonadati</taxon>
        <taxon>Pseudomonadota</taxon>
        <taxon>Betaproteobacteria</taxon>
        <taxon>Burkholderiales</taxon>
        <taxon>Oxalobacteraceae</taxon>
        <taxon>Telluria group</taxon>
        <taxon>Duganella</taxon>
    </lineage>
</organism>
<dbReference type="PANTHER" id="PTHR40407">
    <property type="entry name" value="MEMBRANE PROTEIN-LIKE PROTEIN"/>
    <property type="match status" value="1"/>
</dbReference>
<feature type="transmembrane region" description="Helical" evidence="1">
    <location>
        <begin position="118"/>
        <end position="138"/>
    </location>
</feature>
<dbReference type="AlphaFoldDB" id="A0A6L8MKM0"/>
<dbReference type="Proteomes" id="UP000474565">
    <property type="component" value="Unassembled WGS sequence"/>
</dbReference>
<feature type="transmembrane region" description="Helical" evidence="1">
    <location>
        <begin position="226"/>
        <end position="244"/>
    </location>
</feature>
<feature type="domain" description="Heparan-alpha-glucosaminide N-acetyltransferase catalytic" evidence="2">
    <location>
        <begin position="10"/>
        <end position="217"/>
    </location>
</feature>
<accession>A0A6L8MKM0</accession>
<evidence type="ECO:0000313" key="3">
    <source>
        <dbReference type="EMBL" id="MYM80995.1"/>
    </source>
</evidence>
<dbReference type="Pfam" id="PF07786">
    <property type="entry name" value="HGSNAT_cat"/>
    <property type="match status" value="1"/>
</dbReference>